<sequence>MPAALPETPSTSRGRTAKEIALQRHTQMEPMQDDQEVLRPNQLWLVVGGLESGGILVREGQDRASPECPQRLSTGAVVEEMQRVENRLEYRRIRGDGPDLGWISIRRTNTPEAVAYFVVEISQALFAEISQGEVRPG</sequence>
<reference evidence="1" key="1">
    <citation type="submission" date="2021-01" db="EMBL/GenBank/DDBJ databases">
        <authorList>
            <person name="Corre E."/>
            <person name="Pelletier E."/>
            <person name="Niang G."/>
            <person name="Scheremetjew M."/>
            <person name="Finn R."/>
            <person name="Kale V."/>
            <person name="Holt S."/>
            <person name="Cochrane G."/>
            <person name="Meng A."/>
            <person name="Brown T."/>
            <person name="Cohen L."/>
        </authorList>
    </citation>
    <scope>NUCLEOTIDE SEQUENCE</scope>
    <source>
        <strain evidence="1">CCMP2222</strain>
    </source>
</reference>
<accession>A0A7S2MA08</accession>
<dbReference type="AlphaFoldDB" id="A0A7S2MA08"/>
<name>A0A7S2MA08_9DINO</name>
<organism evidence="1">
    <name type="scientific">Alexandrium andersonii</name>
    <dbReference type="NCBI Taxonomy" id="327968"/>
    <lineage>
        <taxon>Eukaryota</taxon>
        <taxon>Sar</taxon>
        <taxon>Alveolata</taxon>
        <taxon>Dinophyceae</taxon>
        <taxon>Gonyaulacales</taxon>
        <taxon>Pyrocystaceae</taxon>
        <taxon>Alexandrium</taxon>
    </lineage>
</organism>
<gene>
    <name evidence="1" type="ORF">AAND1436_LOCUS31347</name>
</gene>
<proteinExistence type="predicted"/>
<dbReference type="EMBL" id="HBGQ01064924">
    <property type="protein sequence ID" value="CAD9472675.1"/>
    <property type="molecule type" value="Transcribed_RNA"/>
</dbReference>
<evidence type="ECO:0000313" key="1">
    <source>
        <dbReference type="EMBL" id="CAD9472675.1"/>
    </source>
</evidence>
<protein>
    <submittedName>
        <fullName evidence="1">Uncharacterized protein</fullName>
    </submittedName>
</protein>